<dbReference type="AlphaFoldDB" id="A0AB38URS5"/>
<protein>
    <submittedName>
        <fullName evidence="3">PE family protein PE23</fullName>
    </submittedName>
</protein>
<evidence type="ECO:0000313" key="4">
    <source>
        <dbReference type="EMBL" id="VAZ91455.1"/>
    </source>
</evidence>
<accession>A0AB38URS5</accession>
<dbReference type="InterPro" id="IPR000084">
    <property type="entry name" value="PE-PGRS_N"/>
</dbReference>
<dbReference type="InterPro" id="IPR022171">
    <property type="entry name" value="PPE_C"/>
</dbReference>
<dbReference type="EMBL" id="UPHL01000047">
    <property type="protein sequence ID" value="VAZ83186.1"/>
    <property type="molecule type" value="Genomic_DNA"/>
</dbReference>
<dbReference type="SUPFAM" id="SSF140459">
    <property type="entry name" value="PE/PPE dimer-like"/>
    <property type="match status" value="1"/>
</dbReference>
<proteinExistence type="predicted"/>
<dbReference type="Pfam" id="PF12484">
    <property type="entry name" value="PPE-SVP"/>
    <property type="match status" value="1"/>
</dbReference>
<sequence length="271" mass="25907">MSFLTTQPDELAAAAGKLQTIGATMEAENVAAAVPTTGVIPAAADEVSMLQASMFTAYGSLYQQISAEAAAMYEMLVNTLGVSAGTYAAAEAANSSAAASPLSDILGALLPSQTPGWLTDLANIFNIGTGNWASAASDLLALGSGALLPAAAEAAGTDAAEAAVGGAAAGLAPAAAAEAAVGAAPVAAGLGAVSSIGAAAPPTWAGTATLVSSTQVSTLQGAGWTAAAPQAAPGNVIPGMPGLASATRNSAGFGAPRYGVKPIVMPKPQAV</sequence>
<name>A0AB38URS5_9MYCO</name>
<organism evidence="3 6">
    <name type="scientific">Mycobacterium persicum</name>
    <dbReference type="NCBI Taxonomy" id="1487726"/>
    <lineage>
        <taxon>Bacteria</taxon>
        <taxon>Bacillati</taxon>
        <taxon>Actinomycetota</taxon>
        <taxon>Actinomycetes</taxon>
        <taxon>Mycobacteriales</taxon>
        <taxon>Mycobacteriaceae</taxon>
        <taxon>Mycobacterium</taxon>
    </lineage>
</organism>
<keyword evidence="5" id="KW-1185">Reference proteome</keyword>
<dbReference type="Proteomes" id="UP000271464">
    <property type="component" value="Unassembled WGS sequence"/>
</dbReference>
<dbReference type="RefSeq" id="WP_083155958.1">
    <property type="nucleotide sequence ID" value="NZ_CADEAW010000010.1"/>
</dbReference>
<gene>
    <name evidence="3" type="ORF">LAUMK42_01999</name>
    <name evidence="4" type="ORF">LAUMK4_01784</name>
</gene>
<reference evidence="5 6" key="1">
    <citation type="submission" date="2018-09" db="EMBL/GenBank/DDBJ databases">
        <authorList>
            <person name="Tagini F."/>
        </authorList>
    </citation>
    <scope>NUCLEOTIDE SEQUENCE [LARGE SCALE GENOMIC DNA]</scope>
    <source>
        <strain evidence="4 5">MK4</strain>
        <strain evidence="3 6">MK42</strain>
    </source>
</reference>
<evidence type="ECO:0000313" key="5">
    <source>
        <dbReference type="Proteomes" id="UP000271464"/>
    </source>
</evidence>
<evidence type="ECO:0000313" key="6">
    <source>
        <dbReference type="Proteomes" id="UP000279331"/>
    </source>
</evidence>
<evidence type="ECO:0000313" key="3">
    <source>
        <dbReference type="EMBL" id="VAZ83186.1"/>
    </source>
</evidence>
<evidence type="ECO:0000259" key="1">
    <source>
        <dbReference type="Pfam" id="PF00934"/>
    </source>
</evidence>
<dbReference type="EMBL" id="UPHM01000038">
    <property type="protein sequence ID" value="VAZ91455.1"/>
    <property type="molecule type" value="Genomic_DNA"/>
</dbReference>
<comment type="caution">
    <text evidence="3">The sequence shown here is derived from an EMBL/GenBank/DDBJ whole genome shotgun (WGS) entry which is preliminary data.</text>
</comment>
<feature type="domain" description="PPE family C-terminal" evidence="2">
    <location>
        <begin position="187"/>
        <end position="268"/>
    </location>
</feature>
<dbReference type="Proteomes" id="UP000279331">
    <property type="component" value="Unassembled WGS sequence"/>
</dbReference>
<dbReference type="Pfam" id="PF00934">
    <property type="entry name" value="PE"/>
    <property type="match status" value="1"/>
</dbReference>
<evidence type="ECO:0000259" key="2">
    <source>
        <dbReference type="Pfam" id="PF12484"/>
    </source>
</evidence>
<feature type="domain" description="PE" evidence="1">
    <location>
        <begin position="4"/>
        <end position="94"/>
    </location>
</feature>
<dbReference type="InterPro" id="IPR038332">
    <property type="entry name" value="PPE_sf"/>
</dbReference>
<dbReference type="Gene3D" id="1.10.287.850">
    <property type="entry name" value="HP0062-like domain"/>
    <property type="match status" value="1"/>
</dbReference>